<evidence type="ECO:0000256" key="6">
    <source>
        <dbReference type="ARBA" id="ARBA00022576"/>
    </source>
</evidence>
<feature type="domain" description="Aminotransferase class I/classII large" evidence="14">
    <location>
        <begin position="37"/>
        <end position="337"/>
    </location>
</feature>
<dbReference type="PROSITE" id="PS00599">
    <property type="entry name" value="AA_TRANSFER_CLASS_2"/>
    <property type="match status" value="1"/>
</dbReference>
<dbReference type="InterPro" id="IPR001917">
    <property type="entry name" value="Aminotrans_II_pyridoxalP_BS"/>
</dbReference>
<keyword evidence="7 12" id="KW-0028">Amino-acid biosynthesis</keyword>
<dbReference type="EC" id="2.6.1.9" evidence="12"/>
<evidence type="ECO:0000256" key="10">
    <source>
        <dbReference type="ARBA" id="ARBA00023102"/>
    </source>
</evidence>
<keyword evidence="16" id="KW-1185">Reference proteome</keyword>
<accession>A0ABW5SE58</accession>
<dbReference type="EMBL" id="JBHULZ010000026">
    <property type="protein sequence ID" value="MFD2697472.1"/>
    <property type="molecule type" value="Genomic_DNA"/>
</dbReference>
<evidence type="ECO:0000256" key="5">
    <source>
        <dbReference type="ARBA" id="ARBA00011738"/>
    </source>
</evidence>
<keyword evidence="10 12" id="KW-0368">Histidine biosynthesis</keyword>
<dbReference type="Proteomes" id="UP001597357">
    <property type="component" value="Unassembled WGS sequence"/>
</dbReference>
<comment type="similarity">
    <text evidence="4 12">Belongs to the class-II pyridoxal-phosphate-dependent aminotransferase family. Histidinol-phosphate aminotransferase subfamily.</text>
</comment>
<evidence type="ECO:0000256" key="3">
    <source>
        <dbReference type="ARBA" id="ARBA00005189"/>
    </source>
</evidence>
<dbReference type="InterPro" id="IPR005861">
    <property type="entry name" value="HisP_aminotrans"/>
</dbReference>
<dbReference type="Gene3D" id="3.90.1150.10">
    <property type="entry name" value="Aspartate Aminotransferase, domain 1"/>
    <property type="match status" value="1"/>
</dbReference>
<evidence type="ECO:0000256" key="11">
    <source>
        <dbReference type="ARBA" id="ARBA00047481"/>
    </source>
</evidence>
<protein>
    <recommendedName>
        <fullName evidence="12">Histidinol-phosphate aminotransferase</fullName>
        <ecNumber evidence="12">2.6.1.9</ecNumber>
    </recommendedName>
    <alternativeName>
        <fullName evidence="12">Imidazole acetol-phosphate transaminase</fullName>
    </alternativeName>
</protein>
<evidence type="ECO:0000256" key="9">
    <source>
        <dbReference type="ARBA" id="ARBA00022898"/>
    </source>
</evidence>
<dbReference type="NCBIfam" id="TIGR01141">
    <property type="entry name" value="hisC"/>
    <property type="match status" value="1"/>
</dbReference>
<comment type="subunit">
    <text evidence="5 12">Homodimer.</text>
</comment>
<dbReference type="SUPFAM" id="SSF53383">
    <property type="entry name" value="PLP-dependent transferases"/>
    <property type="match status" value="1"/>
</dbReference>
<evidence type="ECO:0000259" key="14">
    <source>
        <dbReference type="Pfam" id="PF00155"/>
    </source>
</evidence>
<evidence type="ECO:0000313" key="15">
    <source>
        <dbReference type="EMBL" id="MFD2697472.1"/>
    </source>
</evidence>
<dbReference type="PANTHER" id="PTHR42885:SF2">
    <property type="entry name" value="HISTIDINOL-PHOSPHATE AMINOTRANSFERASE"/>
    <property type="match status" value="1"/>
</dbReference>
<organism evidence="15 16">
    <name type="scientific">Mesonia sediminis</name>
    <dbReference type="NCBI Taxonomy" id="1703946"/>
    <lineage>
        <taxon>Bacteria</taxon>
        <taxon>Pseudomonadati</taxon>
        <taxon>Bacteroidota</taxon>
        <taxon>Flavobacteriia</taxon>
        <taxon>Flavobacteriales</taxon>
        <taxon>Flavobacteriaceae</taxon>
        <taxon>Mesonia</taxon>
    </lineage>
</organism>
<keyword evidence="6 12" id="KW-0032">Aminotransferase</keyword>
<comment type="pathway">
    <text evidence="3">Lipid metabolism.</text>
</comment>
<feature type="modified residue" description="N6-(pyridoxal phosphate)lysine" evidence="12">
    <location>
        <position position="205"/>
    </location>
</feature>
<dbReference type="InterPro" id="IPR004839">
    <property type="entry name" value="Aminotransferase_I/II_large"/>
</dbReference>
<reference evidence="16" key="1">
    <citation type="journal article" date="2019" name="Int. J. Syst. Evol. Microbiol.">
        <title>The Global Catalogue of Microorganisms (GCM) 10K type strain sequencing project: providing services to taxonomists for standard genome sequencing and annotation.</title>
        <authorList>
            <consortium name="The Broad Institute Genomics Platform"/>
            <consortium name="The Broad Institute Genome Sequencing Center for Infectious Disease"/>
            <person name="Wu L."/>
            <person name="Ma J."/>
        </authorList>
    </citation>
    <scope>NUCLEOTIDE SEQUENCE [LARGE SCALE GENOMIC DNA]</scope>
    <source>
        <strain evidence="16">KCTC 42255</strain>
    </source>
</reference>
<dbReference type="InterPro" id="IPR015424">
    <property type="entry name" value="PyrdxlP-dep_Trfase"/>
</dbReference>
<evidence type="ECO:0000256" key="8">
    <source>
        <dbReference type="ARBA" id="ARBA00022679"/>
    </source>
</evidence>
<evidence type="ECO:0000256" key="7">
    <source>
        <dbReference type="ARBA" id="ARBA00022605"/>
    </source>
</evidence>
<comment type="pathway">
    <text evidence="2 12">Amino-acid biosynthesis; L-histidine biosynthesis; L-histidine from 5-phospho-alpha-D-ribose 1-diphosphate: step 7/9.</text>
</comment>
<dbReference type="GO" id="GO:0004400">
    <property type="term" value="F:histidinol-phosphate transaminase activity"/>
    <property type="evidence" value="ECO:0007669"/>
    <property type="project" value="UniProtKB-EC"/>
</dbReference>
<evidence type="ECO:0000313" key="16">
    <source>
        <dbReference type="Proteomes" id="UP001597357"/>
    </source>
</evidence>
<dbReference type="InterPro" id="IPR015422">
    <property type="entry name" value="PyrdxlP-dep_Trfase_small"/>
</dbReference>
<name>A0ABW5SE58_9FLAO</name>
<gene>
    <name evidence="12 15" type="primary">hisC</name>
    <name evidence="15" type="ORF">ACFSQ0_05675</name>
</gene>
<dbReference type="HAMAP" id="MF_01023">
    <property type="entry name" value="HisC_aminotrans_2"/>
    <property type="match status" value="1"/>
</dbReference>
<evidence type="ECO:0000256" key="13">
    <source>
        <dbReference type="SAM" id="Coils"/>
    </source>
</evidence>
<dbReference type="InterPro" id="IPR015421">
    <property type="entry name" value="PyrdxlP-dep_Trfase_major"/>
</dbReference>
<sequence>MNEIEKLIRPELRNLKPYSSARHESNQQDLILLDANENPFGELNRYPDPYHTQLKSALANLKGLATNQVFLGNGSDEVIDLCFRLFCTPKQDSVMVFTPTYGMYEVLAQINDISVIREPLINNQLIDIKSAKASIERYKPKLLFICSPNNPTGSSIPIRDIEALLDFYSGVLVIDEAYIDFSKEESALSQLSKRKNLIVCQTLSKAYGLAGIRLGIAYASPMIVQWLNKIKPPYNISTINAQAAFNRLAQKQDVQNEINLILQEKAHLENELKKLECITYVYPSQANFLLIETPKAEKLHAFLLSNNIRVRDRSSLIKNSLRISIGSPQENKQLLKTLKSYEKESIIYR</sequence>
<dbReference type="Pfam" id="PF00155">
    <property type="entry name" value="Aminotran_1_2"/>
    <property type="match status" value="1"/>
</dbReference>
<dbReference type="PANTHER" id="PTHR42885">
    <property type="entry name" value="HISTIDINOL-PHOSPHATE AMINOTRANSFERASE-RELATED"/>
    <property type="match status" value="1"/>
</dbReference>
<comment type="cofactor">
    <cofactor evidence="1 12">
        <name>pyridoxal 5'-phosphate</name>
        <dbReference type="ChEBI" id="CHEBI:597326"/>
    </cofactor>
</comment>
<evidence type="ECO:0000256" key="12">
    <source>
        <dbReference type="HAMAP-Rule" id="MF_01023"/>
    </source>
</evidence>
<dbReference type="Gene3D" id="3.40.640.10">
    <property type="entry name" value="Type I PLP-dependent aspartate aminotransferase-like (Major domain)"/>
    <property type="match status" value="1"/>
</dbReference>
<proteinExistence type="inferred from homology"/>
<feature type="coiled-coil region" evidence="13">
    <location>
        <begin position="251"/>
        <end position="278"/>
    </location>
</feature>
<keyword evidence="9 12" id="KW-0663">Pyridoxal phosphate</keyword>
<evidence type="ECO:0000256" key="2">
    <source>
        <dbReference type="ARBA" id="ARBA00005011"/>
    </source>
</evidence>
<keyword evidence="13" id="KW-0175">Coiled coil</keyword>
<evidence type="ECO:0000256" key="4">
    <source>
        <dbReference type="ARBA" id="ARBA00007970"/>
    </source>
</evidence>
<comment type="caution">
    <text evidence="15">The sequence shown here is derived from an EMBL/GenBank/DDBJ whole genome shotgun (WGS) entry which is preliminary data.</text>
</comment>
<comment type="catalytic activity">
    <reaction evidence="11 12">
        <text>L-histidinol phosphate + 2-oxoglutarate = 3-(imidazol-4-yl)-2-oxopropyl phosphate + L-glutamate</text>
        <dbReference type="Rhea" id="RHEA:23744"/>
        <dbReference type="ChEBI" id="CHEBI:16810"/>
        <dbReference type="ChEBI" id="CHEBI:29985"/>
        <dbReference type="ChEBI" id="CHEBI:57766"/>
        <dbReference type="ChEBI" id="CHEBI:57980"/>
        <dbReference type="EC" id="2.6.1.9"/>
    </reaction>
</comment>
<keyword evidence="8 12" id="KW-0808">Transferase</keyword>
<evidence type="ECO:0000256" key="1">
    <source>
        <dbReference type="ARBA" id="ARBA00001933"/>
    </source>
</evidence>
<dbReference type="RefSeq" id="WP_379045410.1">
    <property type="nucleotide sequence ID" value="NZ_JBHULZ010000026.1"/>
</dbReference>
<dbReference type="CDD" id="cd00609">
    <property type="entry name" value="AAT_like"/>
    <property type="match status" value="1"/>
</dbReference>